<reference evidence="9 10" key="1">
    <citation type="submission" date="2016-07" db="EMBL/GenBank/DDBJ databases">
        <title>Pervasive Adenine N6-methylation of Active Genes in Fungi.</title>
        <authorList>
            <consortium name="DOE Joint Genome Institute"/>
            <person name="Mondo S.J."/>
            <person name="Dannebaum R.O."/>
            <person name="Kuo R.C."/>
            <person name="Labutti K."/>
            <person name="Haridas S."/>
            <person name="Kuo A."/>
            <person name="Salamov A."/>
            <person name="Ahrendt S.R."/>
            <person name="Lipzen A."/>
            <person name="Sullivan W."/>
            <person name="Andreopoulos W.B."/>
            <person name="Clum A."/>
            <person name="Lindquist E."/>
            <person name="Daum C."/>
            <person name="Ramamoorthy G.K."/>
            <person name="Gryganskyi A."/>
            <person name="Culley D."/>
            <person name="Magnuson J.K."/>
            <person name="James T.Y."/>
            <person name="O'Malley M.A."/>
            <person name="Stajich J.E."/>
            <person name="Spatafora J.W."/>
            <person name="Visel A."/>
            <person name="Grigoriev I.V."/>
        </authorList>
    </citation>
    <scope>NUCLEOTIDE SEQUENCE [LARGE SCALE GENOMIC DNA]</scope>
    <source>
        <strain evidence="9 10">NRRL 2496</strain>
    </source>
</reference>
<evidence type="ECO:0000256" key="4">
    <source>
        <dbReference type="ARBA" id="ARBA00022989"/>
    </source>
</evidence>
<keyword evidence="5 7" id="KW-0472">Membrane</keyword>
<protein>
    <submittedName>
        <fullName evidence="9">Major facilitator superfamily domain-containing protein</fullName>
    </submittedName>
</protein>
<comment type="subcellular location">
    <subcellularLocation>
        <location evidence="1">Membrane</location>
        <topology evidence="1">Multi-pass membrane protein</topology>
    </subcellularLocation>
</comment>
<evidence type="ECO:0000256" key="7">
    <source>
        <dbReference type="SAM" id="Phobius"/>
    </source>
</evidence>
<gene>
    <name evidence="9" type="ORF">BCR43DRAFT_442492</name>
</gene>
<feature type="transmembrane region" description="Helical" evidence="7">
    <location>
        <begin position="223"/>
        <end position="244"/>
    </location>
</feature>
<feature type="transmembrane region" description="Helical" evidence="7">
    <location>
        <begin position="316"/>
        <end position="336"/>
    </location>
</feature>
<feature type="region of interest" description="Disordered" evidence="6">
    <location>
        <begin position="419"/>
        <end position="442"/>
    </location>
</feature>
<keyword evidence="2" id="KW-0813">Transport</keyword>
<dbReference type="SUPFAM" id="SSF103473">
    <property type="entry name" value="MFS general substrate transporter"/>
    <property type="match status" value="1"/>
</dbReference>
<dbReference type="InParanoid" id="A0A1X2H7L3"/>
<dbReference type="Gene3D" id="1.20.1250.20">
    <property type="entry name" value="MFS general substrate transporter like domains"/>
    <property type="match status" value="2"/>
</dbReference>
<feature type="domain" description="Major facilitator superfamily (MFS) profile" evidence="8">
    <location>
        <begin position="1"/>
        <end position="409"/>
    </location>
</feature>
<proteinExistence type="predicted"/>
<organism evidence="9 10">
    <name type="scientific">Syncephalastrum racemosum</name>
    <name type="common">Filamentous fungus</name>
    <dbReference type="NCBI Taxonomy" id="13706"/>
    <lineage>
        <taxon>Eukaryota</taxon>
        <taxon>Fungi</taxon>
        <taxon>Fungi incertae sedis</taxon>
        <taxon>Mucoromycota</taxon>
        <taxon>Mucoromycotina</taxon>
        <taxon>Mucoromycetes</taxon>
        <taxon>Mucorales</taxon>
        <taxon>Syncephalastraceae</taxon>
        <taxon>Syncephalastrum</taxon>
    </lineage>
</organism>
<feature type="transmembrane region" description="Helical" evidence="7">
    <location>
        <begin position="74"/>
        <end position="99"/>
    </location>
</feature>
<evidence type="ECO:0000256" key="1">
    <source>
        <dbReference type="ARBA" id="ARBA00004141"/>
    </source>
</evidence>
<dbReference type="PROSITE" id="PS50850">
    <property type="entry name" value="MFS"/>
    <property type="match status" value="1"/>
</dbReference>
<dbReference type="InterPro" id="IPR020846">
    <property type="entry name" value="MFS_dom"/>
</dbReference>
<feature type="transmembrane region" description="Helical" evidence="7">
    <location>
        <begin position="286"/>
        <end position="304"/>
    </location>
</feature>
<feature type="transmembrane region" description="Helical" evidence="7">
    <location>
        <begin position="111"/>
        <end position="133"/>
    </location>
</feature>
<name>A0A1X2H7L3_SYNRA</name>
<dbReference type="OMA" id="FWGAQAL"/>
<evidence type="ECO:0000259" key="8">
    <source>
        <dbReference type="PROSITE" id="PS50850"/>
    </source>
</evidence>
<feature type="transmembrane region" description="Helical" evidence="7">
    <location>
        <begin position="145"/>
        <end position="165"/>
    </location>
</feature>
<dbReference type="GO" id="GO:0016020">
    <property type="term" value="C:membrane"/>
    <property type="evidence" value="ECO:0007669"/>
    <property type="project" value="UniProtKB-SubCell"/>
</dbReference>
<accession>A0A1X2H7L3</accession>
<sequence>MSFVLNMDRTNLSNAVSDNLAADLGFTNDDVNNTIMVYSIIFTIVTLVANVIAKRIGPHRWIPILMSSWANFGGFIAVRMLIALTEAGFIPACLVYLTGWYKSNELATRLAWFWGIQSLASAFSGVISFGIFRMSGIANLYGWKWLFLIDGLMTHVVGFFAFFYLPRSATETKRLLLGDWFKGDDRLVKIAVTRLIKDDKAKSEHHQFVGIKDVKLLLKDTKVWMHLIATFVAYMPITPIQTYLPSIIRSAGFETTTANLLTAPSYIVNGIFSILIAWSSDRYGDVGLHILISVIWQLAGYIALRALPVGTDRWSLFAAAMVTAAAPSWHGMHIAWMSSNVAPSGKRALALGAIIGAANICSVPGAYIYQTYDAPRYFNGNTINIALDVAALVLFTSIRFRYIFTNRHRERKWNAMTEQDRETYRTTTTDQGSDRLDHRFRI</sequence>
<dbReference type="OrthoDB" id="1935484at2759"/>
<comment type="caution">
    <text evidence="9">The sequence shown here is derived from an EMBL/GenBank/DDBJ whole genome shotgun (WGS) entry which is preliminary data.</text>
</comment>
<dbReference type="Proteomes" id="UP000242180">
    <property type="component" value="Unassembled WGS sequence"/>
</dbReference>
<evidence type="ECO:0000256" key="3">
    <source>
        <dbReference type="ARBA" id="ARBA00022692"/>
    </source>
</evidence>
<dbReference type="EMBL" id="MCGN01000007">
    <property type="protein sequence ID" value="ORY94555.1"/>
    <property type="molecule type" value="Genomic_DNA"/>
</dbReference>
<dbReference type="Pfam" id="PF07690">
    <property type="entry name" value="MFS_1"/>
    <property type="match status" value="1"/>
</dbReference>
<feature type="transmembrane region" description="Helical" evidence="7">
    <location>
        <begin position="35"/>
        <end position="53"/>
    </location>
</feature>
<keyword evidence="4 7" id="KW-1133">Transmembrane helix</keyword>
<keyword evidence="3 7" id="KW-0812">Transmembrane</keyword>
<feature type="transmembrane region" description="Helical" evidence="7">
    <location>
        <begin position="348"/>
        <end position="369"/>
    </location>
</feature>
<keyword evidence="10" id="KW-1185">Reference proteome</keyword>
<feature type="transmembrane region" description="Helical" evidence="7">
    <location>
        <begin position="381"/>
        <end position="404"/>
    </location>
</feature>
<dbReference type="STRING" id="13706.A0A1X2H7L3"/>
<evidence type="ECO:0000256" key="6">
    <source>
        <dbReference type="SAM" id="MobiDB-lite"/>
    </source>
</evidence>
<evidence type="ECO:0000256" key="2">
    <source>
        <dbReference type="ARBA" id="ARBA00022448"/>
    </source>
</evidence>
<dbReference type="PANTHER" id="PTHR43791:SF65">
    <property type="entry name" value="MAJOR FACILITATOR SUPERFAMILY (MFS) PROFILE DOMAIN-CONTAINING PROTEIN-RELATED"/>
    <property type="match status" value="1"/>
</dbReference>
<evidence type="ECO:0000313" key="9">
    <source>
        <dbReference type="EMBL" id="ORY94555.1"/>
    </source>
</evidence>
<evidence type="ECO:0000256" key="5">
    <source>
        <dbReference type="ARBA" id="ARBA00023136"/>
    </source>
</evidence>
<feature type="compositionally biased region" description="Basic and acidic residues" evidence="6">
    <location>
        <begin position="432"/>
        <end position="442"/>
    </location>
</feature>
<dbReference type="PANTHER" id="PTHR43791">
    <property type="entry name" value="PERMEASE-RELATED"/>
    <property type="match status" value="1"/>
</dbReference>
<dbReference type="GO" id="GO:0022857">
    <property type="term" value="F:transmembrane transporter activity"/>
    <property type="evidence" value="ECO:0007669"/>
    <property type="project" value="InterPro"/>
</dbReference>
<feature type="transmembrane region" description="Helical" evidence="7">
    <location>
        <begin position="256"/>
        <end position="280"/>
    </location>
</feature>
<dbReference type="InterPro" id="IPR011701">
    <property type="entry name" value="MFS"/>
</dbReference>
<dbReference type="InterPro" id="IPR036259">
    <property type="entry name" value="MFS_trans_sf"/>
</dbReference>
<evidence type="ECO:0000313" key="10">
    <source>
        <dbReference type="Proteomes" id="UP000242180"/>
    </source>
</evidence>
<dbReference type="AlphaFoldDB" id="A0A1X2H7L3"/>